<dbReference type="AlphaFoldDB" id="A0AAE3VBY3"/>
<proteinExistence type="predicted"/>
<reference evidence="1" key="1">
    <citation type="submission" date="2023-07" db="EMBL/GenBank/DDBJ databases">
        <title>Genomic Encyclopedia of Type Strains, Phase IV (KMG-IV): sequencing the most valuable type-strain genomes for metagenomic binning, comparative biology and taxonomic classification.</title>
        <authorList>
            <person name="Goeker M."/>
        </authorList>
    </citation>
    <scope>NUCLEOTIDE SEQUENCE</scope>
    <source>
        <strain evidence="1">DSM 19659</strain>
    </source>
</reference>
<evidence type="ECO:0000313" key="2">
    <source>
        <dbReference type="Proteomes" id="UP001241537"/>
    </source>
</evidence>
<dbReference type="Proteomes" id="UP001241537">
    <property type="component" value="Unassembled WGS sequence"/>
</dbReference>
<protein>
    <submittedName>
        <fullName evidence="1">Uncharacterized protein</fullName>
    </submittedName>
</protein>
<evidence type="ECO:0000313" key="1">
    <source>
        <dbReference type="EMBL" id="MDQ0153307.1"/>
    </source>
</evidence>
<organism evidence="1 2">
    <name type="scientific">Moryella indoligenes</name>
    <dbReference type="NCBI Taxonomy" id="371674"/>
    <lineage>
        <taxon>Bacteria</taxon>
        <taxon>Bacillati</taxon>
        <taxon>Bacillota</taxon>
        <taxon>Clostridia</taxon>
        <taxon>Lachnospirales</taxon>
        <taxon>Lachnospiraceae</taxon>
        <taxon>Moryella</taxon>
    </lineage>
</organism>
<sequence length="105" mass="11784">MRWYPHLYAGSYAALHRASILKGIREGRAMPSVYVITRSLSGDGLLDIYKNSELQKAAVRGRDPMVIGIALSRSEAFELARCIVHDLYREKGGFDIDAFCDPDNH</sequence>
<gene>
    <name evidence="1" type="ORF">J2S20_002020</name>
</gene>
<dbReference type="EMBL" id="JAUSTO010000016">
    <property type="protein sequence ID" value="MDQ0153307.1"/>
    <property type="molecule type" value="Genomic_DNA"/>
</dbReference>
<keyword evidence="2" id="KW-1185">Reference proteome</keyword>
<name>A0AAE3VBY3_9FIRM</name>
<comment type="caution">
    <text evidence="1">The sequence shown here is derived from an EMBL/GenBank/DDBJ whole genome shotgun (WGS) entry which is preliminary data.</text>
</comment>
<accession>A0AAE3VBY3</accession>
<dbReference type="RefSeq" id="WP_106611849.1">
    <property type="nucleotide sequence ID" value="NZ_JAUSTO010000016.1"/>
</dbReference>